<dbReference type="STRING" id="597456.A0A0L7QZS5"/>
<name>A0A0L7QZS5_9HYME</name>
<proteinExistence type="predicted"/>
<dbReference type="InterPro" id="IPR036397">
    <property type="entry name" value="RNaseH_sf"/>
</dbReference>
<protein>
    <submittedName>
        <fullName evidence="1">Uncharacterized protein</fullName>
    </submittedName>
</protein>
<reference evidence="1 2" key="1">
    <citation type="submission" date="2015-07" db="EMBL/GenBank/DDBJ databases">
        <title>The genome of Habropoda laboriosa.</title>
        <authorList>
            <person name="Pan H."/>
            <person name="Kapheim K."/>
        </authorList>
    </citation>
    <scope>NUCLEOTIDE SEQUENCE [LARGE SCALE GENOMIC DNA]</scope>
    <source>
        <strain evidence="1">0110345459</strain>
    </source>
</reference>
<dbReference type="Gene3D" id="3.30.420.10">
    <property type="entry name" value="Ribonuclease H-like superfamily/Ribonuclease H"/>
    <property type="match status" value="1"/>
</dbReference>
<keyword evidence="2" id="KW-1185">Reference proteome</keyword>
<dbReference type="PANTHER" id="PTHR47326:SF1">
    <property type="entry name" value="HTH PSQ-TYPE DOMAIN-CONTAINING PROTEIN"/>
    <property type="match status" value="1"/>
</dbReference>
<gene>
    <name evidence="1" type="ORF">WH47_01683</name>
</gene>
<sequence>MLRYFKYLISTKYPGRWIGRSGTVEWPARSPDLIPIDFYLWGTLKDIVYTNKPTTPVRACG</sequence>
<dbReference type="Proteomes" id="UP000053825">
    <property type="component" value="Unassembled WGS sequence"/>
</dbReference>
<accession>A0A0L7QZS5</accession>
<dbReference type="PANTHER" id="PTHR47326">
    <property type="entry name" value="TRANSPOSABLE ELEMENT TC3 TRANSPOSASE-LIKE PROTEIN"/>
    <property type="match status" value="1"/>
</dbReference>
<dbReference type="EMBL" id="KQ414675">
    <property type="protein sequence ID" value="KOC64115.1"/>
    <property type="molecule type" value="Genomic_DNA"/>
</dbReference>
<dbReference type="GO" id="GO:0003676">
    <property type="term" value="F:nucleic acid binding"/>
    <property type="evidence" value="ECO:0007669"/>
    <property type="project" value="InterPro"/>
</dbReference>
<evidence type="ECO:0000313" key="1">
    <source>
        <dbReference type="EMBL" id="KOC64115.1"/>
    </source>
</evidence>
<organism evidence="1 2">
    <name type="scientific">Habropoda laboriosa</name>
    <dbReference type="NCBI Taxonomy" id="597456"/>
    <lineage>
        <taxon>Eukaryota</taxon>
        <taxon>Metazoa</taxon>
        <taxon>Ecdysozoa</taxon>
        <taxon>Arthropoda</taxon>
        <taxon>Hexapoda</taxon>
        <taxon>Insecta</taxon>
        <taxon>Pterygota</taxon>
        <taxon>Neoptera</taxon>
        <taxon>Endopterygota</taxon>
        <taxon>Hymenoptera</taxon>
        <taxon>Apocrita</taxon>
        <taxon>Aculeata</taxon>
        <taxon>Apoidea</taxon>
        <taxon>Anthophila</taxon>
        <taxon>Apidae</taxon>
        <taxon>Habropoda</taxon>
    </lineage>
</organism>
<evidence type="ECO:0000313" key="2">
    <source>
        <dbReference type="Proteomes" id="UP000053825"/>
    </source>
</evidence>
<dbReference type="AlphaFoldDB" id="A0A0L7QZS5"/>